<evidence type="ECO:0000256" key="2">
    <source>
        <dbReference type="ARBA" id="ARBA00022723"/>
    </source>
</evidence>
<comment type="caution">
    <text evidence="5">The sequence shown here is derived from an EMBL/GenBank/DDBJ whole genome shotgun (WGS) entry which is preliminary data.</text>
</comment>
<dbReference type="SUPFAM" id="SSF53800">
    <property type="entry name" value="Chelatase"/>
    <property type="match status" value="1"/>
</dbReference>
<gene>
    <name evidence="5" type="ORF">EGH25_06435</name>
</gene>
<dbReference type="PANTHER" id="PTHR33542">
    <property type="entry name" value="SIROHYDROCHLORIN FERROCHELATASE, CHLOROPLASTIC"/>
    <property type="match status" value="1"/>
</dbReference>
<keyword evidence="4" id="KW-0170">Cobalt</keyword>
<dbReference type="GO" id="GO:0046872">
    <property type="term" value="F:metal ion binding"/>
    <property type="evidence" value="ECO:0007669"/>
    <property type="project" value="UniProtKB-KW"/>
</dbReference>
<dbReference type="RefSeq" id="WP_266086854.1">
    <property type="nucleotide sequence ID" value="NZ_RKLV01000005.1"/>
</dbReference>
<dbReference type="AlphaFoldDB" id="A0A9Q4C4M9"/>
<keyword evidence="3" id="KW-0456">Lyase</keyword>
<dbReference type="InterPro" id="IPR050963">
    <property type="entry name" value="Sirohydro_Cobaltochel/CbiX"/>
</dbReference>
<dbReference type="CDD" id="cd03416">
    <property type="entry name" value="CbiX_SirB_N"/>
    <property type="match status" value="2"/>
</dbReference>
<dbReference type="EMBL" id="RKLV01000005">
    <property type="protein sequence ID" value="MCX2818987.1"/>
    <property type="molecule type" value="Genomic_DNA"/>
</dbReference>
<dbReference type="InterPro" id="IPR002762">
    <property type="entry name" value="CbiX-like"/>
</dbReference>
<dbReference type="Gene3D" id="3.40.50.1400">
    <property type="match status" value="2"/>
</dbReference>
<evidence type="ECO:0000256" key="3">
    <source>
        <dbReference type="ARBA" id="ARBA00023239"/>
    </source>
</evidence>
<evidence type="ECO:0000313" key="6">
    <source>
        <dbReference type="Proteomes" id="UP001149411"/>
    </source>
</evidence>
<accession>A0A9Q4C4M9</accession>
<reference evidence="5" key="1">
    <citation type="submission" date="2022-09" db="EMBL/GenBank/DDBJ databases">
        <title>Haloadaptaus new haloarchaeum isolated from saline soil.</title>
        <authorList>
            <person name="Duran-Viseras A."/>
            <person name="Sanchez-Porro C."/>
            <person name="Ventosa A."/>
        </authorList>
    </citation>
    <scope>NUCLEOTIDE SEQUENCE</scope>
    <source>
        <strain evidence="5">F3-133</strain>
    </source>
</reference>
<name>A0A9Q4C4M9_9EURY</name>
<sequence>MTAECEDSVIILGHGSHLSPRSSQPVRRHAERLRDRAGFDEVRTAFWKEEPSFRDVLRTVDGDKVYAVPFFMAEGYFVDEVIPRELCLPQDRVVYTEPVGTHPSMTEVIKDRAHSVYEGGSDEDVALAVVGHGTDRNPKSAESALKHVERIHENGGFAEAKALFMDEAPYIDDVAEQFGSEEVVVVPFFSSDGYHTQEDIPDDMGIVDRDEDDGYDVPATTEGKRVWYTGAVGTEPGVADVIAERAEDARGQVEGVVV</sequence>
<dbReference type="PANTHER" id="PTHR33542:SF3">
    <property type="entry name" value="SIROHYDROCHLORIN FERROCHELATASE, CHLOROPLASTIC"/>
    <property type="match status" value="1"/>
</dbReference>
<dbReference type="GO" id="GO:0016829">
    <property type="term" value="F:lyase activity"/>
    <property type="evidence" value="ECO:0007669"/>
    <property type="project" value="UniProtKB-KW"/>
</dbReference>
<keyword evidence="1" id="KW-0169">Cobalamin biosynthesis</keyword>
<dbReference type="GO" id="GO:0009236">
    <property type="term" value="P:cobalamin biosynthetic process"/>
    <property type="evidence" value="ECO:0007669"/>
    <property type="project" value="UniProtKB-KW"/>
</dbReference>
<keyword evidence="2" id="KW-0479">Metal-binding</keyword>
<organism evidence="5 6">
    <name type="scientific">Halorutilus salinus</name>
    <dbReference type="NCBI Taxonomy" id="2487751"/>
    <lineage>
        <taxon>Archaea</taxon>
        <taxon>Methanobacteriati</taxon>
        <taxon>Methanobacteriota</taxon>
        <taxon>Stenosarchaea group</taxon>
        <taxon>Halobacteria</taxon>
        <taxon>Halorutilales</taxon>
        <taxon>Halorutilaceae</taxon>
        <taxon>Halorutilus</taxon>
    </lineage>
</organism>
<evidence type="ECO:0008006" key="7">
    <source>
        <dbReference type="Google" id="ProtNLM"/>
    </source>
</evidence>
<evidence type="ECO:0000256" key="1">
    <source>
        <dbReference type="ARBA" id="ARBA00022573"/>
    </source>
</evidence>
<dbReference type="Proteomes" id="UP001149411">
    <property type="component" value="Unassembled WGS sequence"/>
</dbReference>
<keyword evidence="6" id="KW-1185">Reference proteome</keyword>
<evidence type="ECO:0000256" key="4">
    <source>
        <dbReference type="ARBA" id="ARBA00023285"/>
    </source>
</evidence>
<dbReference type="Pfam" id="PF01903">
    <property type="entry name" value="CbiX"/>
    <property type="match status" value="2"/>
</dbReference>
<proteinExistence type="predicted"/>
<protein>
    <recommendedName>
        <fullName evidence="7">Sirohydrochlorin cobaltochelatase</fullName>
    </recommendedName>
</protein>
<evidence type="ECO:0000313" key="5">
    <source>
        <dbReference type="EMBL" id="MCX2818987.1"/>
    </source>
</evidence>